<organism evidence="1 2">
    <name type="scientific">Ferirhizobium litorale</name>
    <dbReference type="NCBI Taxonomy" id="2927786"/>
    <lineage>
        <taxon>Bacteria</taxon>
        <taxon>Pseudomonadati</taxon>
        <taxon>Pseudomonadota</taxon>
        <taxon>Alphaproteobacteria</taxon>
        <taxon>Hyphomicrobiales</taxon>
        <taxon>Rhizobiaceae</taxon>
        <taxon>Ferirhizobium</taxon>
    </lineage>
</organism>
<keyword evidence="2" id="KW-1185">Reference proteome</keyword>
<dbReference type="SUPFAM" id="SSF53850">
    <property type="entry name" value="Periplasmic binding protein-like II"/>
    <property type="match status" value="1"/>
</dbReference>
<dbReference type="Gene3D" id="3.40.190.290">
    <property type="match status" value="1"/>
</dbReference>
<reference evidence="1" key="1">
    <citation type="submission" date="2022-03" db="EMBL/GenBank/DDBJ databases">
        <title>Fererhizobium litorale gen. nov., sp. nov., isolated from sandy sediments of the Sea of Japan seashore.</title>
        <authorList>
            <person name="Romanenko L."/>
            <person name="Kurilenko V."/>
            <person name="Otstavnykh N."/>
            <person name="Svetashev V."/>
            <person name="Tekutyeva L."/>
            <person name="Isaeva M."/>
            <person name="Mikhailov V."/>
        </authorList>
    </citation>
    <scope>NUCLEOTIDE SEQUENCE</scope>
    <source>
        <strain evidence="1">KMM 9576</strain>
    </source>
</reference>
<accession>A0AAE3QEU5</accession>
<name>A0AAE3QEU5_9HYPH</name>
<sequence length="68" mass="7366">MGVAFLPSWVSGPSVKAGDLVRLSISRESWNERPSGIYLLRALASPPAKVKAFMQALKDHVGTPPCWS</sequence>
<comment type="caution">
    <text evidence="1">The sequence shown here is derived from an EMBL/GenBank/DDBJ whole genome shotgun (WGS) entry which is preliminary data.</text>
</comment>
<dbReference type="AlphaFoldDB" id="A0AAE3QEU5"/>
<dbReference type="Proteomes" id="UP001161580">
    <property type="component" value="Unassembled WGS sequence"/>
</dbReference>
<protein>
    <submittedName>
        <fullName evidence="1">Uncharacterized protein</fullName>
    </submittedName>
</protein>
<evidence type="ECO:0000313" key="2">
    <source>
        <dbReference type="Proteomes" id="UP001161580"/>
    </source>
</evidence>
<proteinExistence type="predicted"/>
<evidence type="ECO:0000313" key="1">
    <source>
        <dbReference type="EMBL" id="MDI7922220.1"/>
    </source>
</evidence>
<dbReference type="EMBL" id="JALDYZ010000004">
    <property type="protein sequence ID" value="MDI7922220.1"/>
    <property type="molecule type" value="Genomic_DNA"/>
</dbReference>
<gene>
    <name evidence="1" type="ORF">MRS75_08990</name>
</gene>
<dbReference type="RefSeq" id="WP_311787830.1">
    <property type="nucleotide sequence ID" value="NZ_JALDYY010000011.1"/>
</dbReference>